<keyword evidence="1" id="KW-0472">Membrane</keyword>
<evidence type="ECO:0008006" key="4">
    <source>
        <dbReference type="Google" id="ProtNLM"/>
    </source>
</evidence>
<proteinExistence type="predicted"/>
<organism evidence="2 3">
    <name type="scientific">Alkalibacterium olivapovliticus</name>
    <dbReference type="NCBI Taxonomy" id="99907"/>
    <lineage>
        <taxon>Bacteria</taxon>
        <taxon>Bacillati</taxon>
        <taxon>Bacillota</taxon>
        <taxon>Bacilli</taxon>
        <taxon>Lactobacillales</taxon>
        <taxon>Carnobacteriaceae</taxon>
        <taxon>Alkalibacterium</taxon>
    </lineage>
</organism>
<comment type="caution">
    <text evidence="2">The sequence shown here is derived from an EMBL/GenBank/DDBJ whole genome shotgun (WGS) entry which is preliminary data.</text>
</comment>
<evidence type="ECO:0000313" key="2">
    <source>
        <dbReference type="EMBL" id="PRY74137.1"/>
    </source>
</evidence>
<dbReference type="AlphaFoldDB" id="A0A2T0VT51"/>
<dbReference type="Proteomes" id="UP000238205">
    <property type="component" value="Unassembled WGS sequence"/>
</dbReference>
<keyword evidence="1" id="KW-0812">Transmembrane</keyword>
<name>A0A2T0VT51_9LACT</name>
<evidence type="ECO:0000313" key="3">
    <source>
        <dbReference type="Proteomes" id="UP000238205"/>
    </source>
</evidence>
<keyword evidence="1" id="KW-1133">Transmembrane helix</keyword>
<dbReference type="OrthoDB" id="2167340at2"/>
<accession>A0A2T0VT51</accession>
<feature type="transmembrane region" description="Helical" evidence="1">
    <location>
        <begin position="113"/>
        <end position="134"/>
    </location>
</feature>
<feature type="transmembrane region" description="Helical" evidence="1">
    <location>
        <begin position="12"/>
        <end position="37"/>
    </location>
</feature>
<reference evidence="2 3" key="1">
    <citation type="submission" date="2018-03" db="EMBL/GenBank/DDBJ databases">
        <title>Genomic Encyclopedia of Archaeal and Bacterial Type Strains, Phase II (KMG-II): from individual species to whole genera.</title>
        <authorList>
            <person name="Goeker M."/>
        </authorList>
    </citation>
    <scope>NUCLEOTIDE SEQUENCE [LARGE SCALE GENOMIC DNA]</scope>
    <source>
        <strain evidence="2 3">DSM 13175</strain>
    </source>
</reference>
<dbReference type="RefSeq" id="WP_106196346.1">
    <property type="nucleotide sequence ID" value="NZ_PVTO01000046.1"/>
</dbReference>
<keyword evidence="3" id="KW-1185">Reference proteome</keyword>
<feature type="transmembrane region" description="Helical" evidence="1">
    <location>
        <begin position="140"/>
        <end position="159"/>
    </location>
</feature>
<evidence type="ECO:0000256" key="1">
    <source>
        <dbReference type="SAM" id="Phobius"/>
    </source>
</evidence>
<gene>
    <name evidence="2" type="ORF">CLV38_1462</name>
</gene>
<protein>
    <recommendedName>
        <fullName evidence="4">DUF2975 family protein</fullName>
    </recommendedName>
</protein>
<sequence>MNVDRFRLICKLASLLLKAGAVFIAFTVMYSLFTYFFTDTNIWFNLNIPDFPFFNAVSGPLEDADMQLAALISVPFNFLLSFYIFWKGSELFQYLSGGHSPFAFKFAQSIKRLAIVMIVSDLLLPLFHSLLVTIIMDGRYYLIIGVGPSLMIGLILYAVSEVFTYGIELQRLSDETV</sequence>
<feature type="transmembrane region" description="Helical" evidence="1">
    <location>
        <begin position="68"/>
        <end position="86"/>
    </location>
</feature>
<dbReference type="EMBL" id="PVTO01000046">
    <property type="protein sequence ID" value="PRY74137.1"/>
    <property type="molecule type" value="Genomic_DNA"/>
</dbReference>